<sequence length="131" mass="15365">MNITLPLGNITAESETEATENEVFLINTQSPDCWDDKQVKYFTEEYPWIFFNNKKIGCKICSKANFNLTKHQGTHGSREWMNGEICPVGDDFKKQQTNLRKKISKHKSSQSHLYTERIIENKSWKLCQLKY</sequence>
<dbReference type="RefSeq" id="XP_016664147.1">
    <property type="nucleotide sequence ID" value="XM_016808658.1"/>
</dbReference>
<dbReference type="GeneID" id="107885158"/>
<evidence type="ECO:0000313" key="1">
    <source>
        <dbReference type="EnsemblMetazoa" id="XP_016664147.1"/>
    </source>
</evidence>
<dbReference type="OrthoDB" id="6619072at2759"/>
<organism evidence="1 2">
    <name type="scientific">Acyrthosiphon pisum</name>
    <name type="common">Pea aphid</name>
    <dbReference type="NCBI Taxonomy" id="7029"/>
    <lineage>
        <taxon>Eukaryota</taxon>
        <taxon>Metazoa</taxon>
        <taxon>Ecdysozoa</taxon>
        <taxon>Arthropoda</taxon>
        <taxon>Hexapoda</taxon>
        <taxon>Insecta</taxon>
        <taxon>Pterygota</taxon>
        <taxon>Neoptera</taxon>
        <taxon>Paraneoptera</taxon>
        <taxon>Hemiptera</taxon>
        <taxon>Sternorrhyncha</taxon>
        <taxon>Aphidomorpha</taxon>
        <taxon>Aphidoidea</taxon>
        <taxon>Aphididae</taxon>
        <taxon>Macrosiphini</taxon>
        <taxon>Acyrthosiphon</taxon>
    </lineage>
</organism>
<keyword evidence="2" id="KW-1185">Reference proteome</keyword>
<accession>A0A8R2D764</accession>
<proteinExistence type="predicted"/>
<reference evidence="1" key="2">
    <citation type="submission" date="2022-06" db="UniProtKB">
        <authorList>
            <consortium name="EnsemblMetazoa"/>
        </authorList>
    </citation>
    <scope>IDENTIFICATION</scope>
</reference>
<dbReference type="Proteomes" id="UP000007819">
    <property type="component" value="Chromosome A1"/>
</dbReference>
<name>A0A8R2D764_ACYPI</name>
<evidence type="ECO:0000313" key="2">
    <source>
        <dbReference type="Proteomes" id="UP000007819"/>
    </source>
</evidence>
<protein>
    <submittedName>
        <fullName evidence="1">Uncharacterized protein</fullName>
    </submittedName>
</protein>
<dbReference type="KEGG" id="api:107885158"/>
<reference evidence="2" key="1">
    <citation type="submission" date="2010-06" db="EMBL/GenBank/DDBJ databases">
        <authorList>
            <person name="Jiang H."/>
            <person name="Abraham K."/>
            <person name="Ali S."/>
            <person name="Alsbrooks S.L."/>
            <person name="Anim B.N."/>
            <person name="Anosike U.S."/>
            <person name="Attaway T."/>
            <person name="Bandaranaike D.P."/>
            <person name="Battles P.K."/>
            <person name="Bell S.N."/>
            <person name="Bell A.V."/>
            <person name="Beltran B."/>
            <person name="Bickham C."/>
            <person name="Bustamante Y."/>
            <person name="Caleb T."/>
            <person name="Canada A."/>
            <person name="Cardenas V."/>
            <person name="Carter K."/>
            <person name="Chacko J."/>
            <person name="Chandrabose M.N."/>
            <person name="Chavez D."/>
            <person name="Chavez A."/>
            <person name="Chen L."/>
            <person name="Chu H.-S."/>
            <person name="Claassen K.J."/>
            <person name="Cockrell R."/>
            <person name="Collins M."/>
            <person name="Cooper J.A."/>
            <person name="Cree A."/>
            <person name="Curry S.M."/>
            <person name="Da Y."/>
            <person name="Dao M.D."/>
            <person name="Das B."/>
            <person name="Davila M.-L."/>
            <person name="Davy-Carroll L."/>
            <person name="Denson S."/>
            <person name="Dinh H."/>
            <person name="Ebong V.E."/>
            <person name="Edwards J.R."/>
            <person name="Egan A."/>
            <person name="El-Daye J."/>
            <person name="Escobedo L."/>
            <person name="Fernandez S."/>
            <person name="Fernando P.R."/>
            <person name="Flagg N."/>
            <person name="Forbes L.D."/>
            <person name="Fowler R.G."/>
            <person name="Fu Q."/>
            <person name="Gabisi R.A."/>
            <person name="Ganer J."/>
            <person name="Garbino Pronczuk A."/>
            <person name="Garcia R.M."/>
            <person name="Garner T."/>
            <person name="Garrett T.E."/>
            <person name="Gonzalez D.A."/>
            <person name="Hamid H."/>
            <person name="Hawkins E.S."/>
            <person name="Hirani K."/>
            <person name="Hogues M.E."/>
            <person name="Hollins B."/>
            <person name="Hsiao C.-H."/>
            <person name="Jabil R."/>
            <person name="James M.L."/>
            <person name="Jhangiani S.N."/>
            <person name="Johnson B."/>
            <person name="Johnson Q."/>
            <person name="Joshi V."/>
            <person name="Kalu J.B."/>
            <person name="Kam C."/>
            <person name="Kashfia A."/>
            <person name="Keebler J."/>
            <person name="Kisamo H."/>
            <person name="Kovar C.L."/>
            <person name="Lago L.A."/>
            <person name="Lai C.-Y."/>
            <person name="Laidlaw J."/>
            <person name="Lara F."/>
            <person name="Le T.-K."/>
            <person name="Lee S.L."/>
            <person name="Legall F.H."/>
            <person name="Lemon S.J."/>
            <person name="Lewis L.R."/>
            <person name="Li B."/>
            <person name="Liu Y."/>
            <person name="Liu Y.-S."/>
            <person name="Lopez J."/>
            <person name="Lozado R.J."/>
            <person name="Lu J."/>
            <person name="Madu R.C."/>
            <person name="Maheshwari M."/>
            <person name="Maheshwari R."/>
            <person name="Malloy K."/>
            <person name="Martinez E."/>
            <person name="Mathew T."/>
            <person name="Mercado I.C."/>
            <person name="Mercado C."/>
            <person name="Meyer B."/>
            <person name="Montgomery K."/>
            <person name="Morgan M.B."/>
            <person name="Munidasa M."/>
            <person name="Nazareth L.V."/>
            <person name="Nelson J."/>
            <person name="Ng B.M."/>
            <person name="Nguyen N.B."/>
            <person name="Nguyen P.Q."/>
            <person name="Nguyen T."/>
            <person name="Obregon M."/>
            <person name="Okwuonu G.O."/>
            <person name="Onwere C.G."/>
            <person name="Orozco G."/>
            <person name="Parra A."/>
            <person name="Patel S."/>
            <person name="Patil S."/>
            <person name="Perez A."/>
            <person name="Perez Y."/>
            <person name="Pham C."/>
            <person name="Primus E.L."/>
            <person name="Pu L.-L."/>
            <person name="Puazo M."/>
            <person name="Qin X."/>
            <person name="Quiroz J.B."/>
            <person name="Reese J."/>
            <person name="Richards S."/>
            <person name="Rives C.M."/>
            <person name="Robberts R."/>
            <person name="Ruiz S.J."/>
            <person name="Ruiz M.J."/>
            <person name="Santibanez J."/>
            <person name="Schneider B.W."/>
            <person name="Sisson I."/>
            <person name="Smith M."/>
            <person name="Sodergren E."/>
            <person name="Song X.-Z."/>
            <person name="Song B.B."/>
            <person name="Summersgill H."/>
            <person name="Thelus R."/>
            <person name="Thornton R.D."/>
            <person name="Trejos Z.Y."/>
            <person name="Usmani K."/>
            <person name="Vattathil S."/>
            <person name="Villasana D."/>
            <person name="Walker D.L."/>
            <person name="Wang S."/>
            <person name="Wang K."/>
            <person name="White C.S."/>
            <person name="Williams A.C."/>
            <person name="Williamson J."/>
            <person name="Wilson K."/>
            <person name="Woghiren I.O."/>
            <person name="Woodworth J.R."/>
            <person name="Worley K.C."/>
            <person name="Wright R.A."/>
            <person name="Wu W."/>
            <person name="Young L."/>
            <person name="Zhang L."/>
            <person name="Zhang J."/>
            <person name="Zhu Y."/>
            <person name="Muzny D.M."/>
            <person name="Weinstock G."/>
            <person name="Gibbs R.A."/>
        </authorList>
    </citation>
    <scope>NUCLEOTIDE SEQUENCE [LARGE SCALE GENOMIC DNA]</scope>
    <source>
        <strain evidence="2">LSR1</strain>
    </source>
</reference>
<dbReference type="AlphaFoldDB" id="A0A8R2D764"/>
<dbReference type="EnsemblMetazoa" id="XM_016808658.2">
    <property type="protein sequence ID" value="XP_016664147.1"/>
    <property type="gene ID" value="LOC107885158"/>
</dbReference>